<keyword evidence="5" id="KW-1185">Reference proteome</keyword>
<dbReference type="GO" id="GO:0008270">
    <property type="term" value="F:zinc ion binding"/>
    <property type="evidence" value="ECO:0007669"/>
    <property type="project" value="UniProtKB-KW"/>
</dbReference>
<evidence type="ECO:0000256" key="1">
    <source>
        <dbReference type="ARBA" id="ARBA00022771"/>
    </source>
</evidence>
<protein>
    <submittedName>
        <fullName evidence="6">RING-type domain-containing protein</fullName>
    </submittedName>
</protein>
<reference evidence="6" key="1">
    <citation type="submission" date="2022-11" db="UniProtKB">
        <authorList>
            <consortium name="WormBaseParasite"/>
        </authorList>
    </citation>
    <scope>IDENTIFICATION</scope>
</reference>
<dbReference type="Pfam" id="PF13920">
    <property type="entry name" value="zf-C3HC4_3"/>
    <property type="match status" value="1"/>
</dbReference>
<evidence type="ECO:0000256" key="3">
    <source>
        <dbReference type="PROSITE-ProRule" id="PRU00175"/>
    </source>
</evidence>
<evidence type="ECO:0000259" key="4">
    <source>
        <dbReference type="PROSITE" id="PS50089"/>
    </source>
</evidence>
<dbReference type="AlphaFoldDB" id="A0A914V6I9"/>
<keyword evidence="1 3" id="KW-0863">Zinc-finger</keyword>
<sequence>MLRSVSKALLSAKGSLKPKQRSVSENNIATHQLSPQRLSLPPAAKHFAYSDDGRFAYALDQTSDKVLCIEPDYKRIRRYILEFKEVEEGCVAPAALFSHDSGHLLIVAVKTNFDATSGVVYVFLCAIDHASQAIKEIAAYASCLTVDNATEWKNRRVDACLSGKQLVLIKYNFDEQTTTLNTWQVCRIMVKKDGTLIGCNLKAQSPPDDGKWAWPFLYEDDIYFLDSCSDRVLLVSLNEDEISRDVKVWQPDPDPTNGYPDKRSISNAFVLGHCAYVYSLRSSSLWKFEFSTFSWRRAHVLMKLDAGAVLSLRCIAGENKAALLVLVENDETVLIKCEIWTFSLKQEWYNLPRTIDDIRYPATVVNLAQRQPLKYQKRLVSSRLRNSYSLSACGSYVYGMDKEARIVSIDLNSGKKRKFAMSRRDSNVFETEPLAIFASGSEHLLTVHQAANHDHAANDMTFINAHLSRIDKDKKELIITSTLVTSMCVYADPEWKLHAINHNGDNLLLIKHAYDKVQQRLLGWDMYRCSVLDGVLWGTKVPSKYPPDGHWSLPVATETTIVFIDRCSPRILSVSSFNECEITVQHAAPDRIYGYPNAKALSNPVHYCGNAWFCEFDKEGSDSVCWMLECSRRMRWRKMFLDMPSVLNSIKAIRGPTAKGMAVIKGTSTSADKDVLATIFLPESVQALEQQPLAHAHIKLSTASKFLKKFSFRTTKGRKEQCCLACGEPATFVFLPCTHLGSCATCKGEVKKCPLCQEKVTGFELREQTRL</sequence>
<dbReference type="Gene3D" id="3.30.40.10">
    <property type="entry name" value="Zinc/RING finger domain, C3HC4 (zinc finger)"/>
    <property type="match status" value="1"/>
</dbReference>
<accession>A0A914V6I9</accession>
<dbReference type="Proteomes" id="UP000887566">
    <property type="component" value="Unplaced"/>
</dbReference>
<evidence type="ECO:0000256" key="2">
    <source>
        <dbReference type="ARBA" id="ARBA00022833"/>
    </source>
</evidence>
<evidence type="ECO:0000313" key="5">
    <source>
        <dbReference type="Proteomes" id="UP000887566"/>
    </source>
</evidence>
<keyword evidence="1 3" id="KW-0479">Metal-binding</keyword>
<feature type="domain" description="RING-type" evidence="4">
    <location>
        <begin position="723"/>
        <end position="757"/>
    </location>
</feature>
<name>A0A914V6I9_9BILA</name>
<keyword evidence="2" id="KW-0862">Zinc</keyword>
<evidence type="ECO:0000313" key="6">
    <source>
        <dbReference type="WBParaSite" id="PSAMB.scaffold1508size30586.g13504.t1"/>
    </source>
</evidence>
<dbReference type="PROSITE" id="PS50089">
    <property type="entry name" value="ZF_RING_2"/>
    <property type="match status" value="1"/>
</dbReference>
<proteinExistence type="predicted"/>
<organism evidence="5 6">
    <name type="scientific">Plectus sambesii</name>
    <dbReference type="NCBI Taxonomy" id="2011161"/>
    <lineage>
        <taxon>Eukaryota</taxon>
        <taxon>Metazoa</taxon>
        <taxon>Ecdysozoa</taxon>
        <taxon>Nematoda</taxon>
        <taxon>Chromadorea</taxon>
        <taxon>Plectida</taxon>
        <taxon>Plectina</taxon>
        <taxon>Plectoidea</taxon>
        <taxon>Plectidae</taxon>
        <taxon>Plectus</taxon>
    </lineage>
</organism>
<dbReference type="InterPro" id="IPR001841">
    <property type="entry name" value="Znf_RING"/>
</dbReference>
<dbReference type="SUPFAM" id="SSF63825">
    <property type="entry name" value="YWTD domain"/>
    <property type="match status" value="1"/>
</dbReference>
<dbReference type="InterPro" id="IPR013083">
    <property type="entry name" value="Znf_RING/FYVE/PHD"/>
</dbReference>
<dbReference type="WBParaSite" id="PSAMB.scaffold1508size30586.g13504.t1">
    <property type="protein sequence ID" value="PSAMB.scaffold1508size30586.g13504.t1"/>
    <property type="gene ID" value="PSAMB.scaffold1508size30586.g13504"/>
</dbReference>